<keyword evidence="4 5" id="KW-0472">Membrane</keyword>
<sequence length="264" mass="29249">MLRAVEVSSDSPMRLKLSVKIGFGLVTACYMATGIAALAVAGYFISAKSSPKREIIVTKNVLKSLFAAGAYIIAVSLVGIVGAMSPLSRKRWLLAYNWLLSTTILLETGVGLWMWARTLDINGLYAFNWRNLWSSDVKQSFQDAYQCCGYLSSKDSPVLSSASCKNPDASSYGCMVFVHDYARGSLSYIYTCVFAFVLVDVVAMLAGLIVLTIRNDEERWRWSRANSIFKSMKKANPDFMMDANNEKYSTLSAMPTPSIYFSPQ</sequence>
<dbReference type="GO" id="GO:0016020">
    <property type="term" value="C:membrane"/>
    <property type="evidence" value="ECO:0007669"/>
    <property type="project" value="UniProtKB-SubCell"/>
</dbReference>
<keyword evidence="3 5" id="KW-1133">Transmembrane helix</keyword>
<organism evidence="6 7">
    <name type="scientific">Coemansia spiralis</name>
    <dbReference type="NCBI Taxonomy" id="417178"/>
    <lineage>
        <taxon>Eukaryota</taxon>
        <taxon>Fungi</taxon>
        <taxon>Fungi incertae sedis</taxon>
        <taxon>Zoopagomycota</taxon>
        <taxon>Kickxellomycotina</taxon>
        <taxon>Kickxellomycetes</taxon>
        <taxon>Kickxellales</taxon>
        <taxon>Kickxellaceae</taxon>
        <taxon>Coemansia</taxon>
    </lineage>
</organism>
<dbReference type="InterPro" id="IPR018499">
    <property type="entry name" value="Tetraspanin/Peripherin"/>
</dbReference>
<evidence type="ECO:0000256" key="1">
    <source>
        <dbReference type="ARBA" id="ARBA00004141"/>
    </source>
</evidence>
<protein>
    <recommendedName>
        <fullName evidence="8">Tetraspanin</fullName>
    </recommendedName>
</protein>
<comment type="subcellular location">
    <subcellularLocation>
        <location evidence="1">Membrane</location>
        <topology evidence="1">Multi-pass membrane protein</topology>
    </subcellularLocation>
</comment>
<name>A0A9W8KZ88_9FUNG</name>
<proteinExistence type="predicted"/>
<dbReference type="AlphaFoldDB" id="A0A9W8KZ88"/>
<evidence type="ECO:0000313" key="7">
    <source>
        <dbReference type="Proteomes" id="UP001151518"/>
    </source>
</evidence>
<dbReference type="EMBL" id="JANBTW010000019">
    <property type="protein sequence ID" value="KAJ2678581.1"/>
    <property type="molecule type" value="Genomic_DNA"/>
</dbReference>
<evidence type="ECO:0008006" key="8">
    <source>
        <dbReference type="Google" id="ProtNLM"/>
    </source>
</evidence>
<feature type="transmembrane region" description="Helical" evidence="5">
    <location>
        <begin position="21"/>
        <end position="45"/>
    </location>
</feature>
<feature type="transmembrane region" description="Helical" evidence="5">
    <location>
        <begin position="188"/>
        <end position="213"/>
    </location>
</feature>
<dbReference type="Pfam" id="PF00335">
    <property type="entry name" value="Tetraspanin"/>
    <property type="match status" value="1"/>
</dbReference>
<gene>
    <name evidence="6" type="ORF">GGI25_002169</name>
</gene>
<evidence type="ECO:0000256" key="3">
    <source>
        <dbReference type="ARBA" id="ARBA00022989"/>
    </source>
</evidence>
<comment type="caution">
    <text evidence="6">The sequence shown here is derived from an EMBL/GenBank/DDBJ whole genome shotgun (WGS) entry which is preliminary data.</text>
</comment>
<accession>A0A9W8KZ88</accession>
<keyword evidence="2 5" id="KW-0812">Transmembrane</keyword>
<dbReference type="Proteomes" id="UP001151518">
    <property type="component" value="Unassembled WGS sequence"/>
</dbReference>
<feature type="transmembrane region" description="Helical" evidence="5">
    <location>
        <begin position="65"/>
        <end position="84"/>
    </location>
</feature>
<evidence type="ECO:0000256" key="5">
    <source>
        <dbReference type="SAM" id="Phobius"/>
    </source>
</evidence>
<feature type="transmembrane region" description="Helical" evidence="5">
    <location>
        <begin position="96"/>
        <end position="116"/>
    </location>
</feature>
<evidence type="ECO:0000256" key="4">
    <source>
        <dbReference type="ARBA" id="ARBA00023136"/>
    </source>
</evidence>
<evidence type="ECO:0000256" key="2">
    <source>
        <dbReference type="ARBA" id="ARBA00022692"/>
    </source>
</evidence>
<dbReference type="OrthoDB" id="2279611at2759"/>
<evidence type="ECO:0000313" key="6">
    <source>
        <dbReference type="EMBL" id="KAJ2678581.1"/>
    </source>
</evidence>
<reference evidence="6" key="1">
    <citation type="submission" date="2022-07" db="EMBL/GenBank/DDBJ databases">
        <title>Phylogenomic reconstructions and comparative analyses of Kickxellomycotina fungi.</title>
        <authorList>
            <person name="Reynolds N.K."/>
            <person name="Stajich J.E."/>
            <person name="Barry K."/>
            <person name="Grigoriev I.V."/>
            <person name="Crous P."/>
            <person name="Smith M.E."/>
        </authorList>
    </citation>
    <scope>NUCLEOTIDE SEQUENCE</scope>
    <source>
        <strain evidence="6">NRRL 3115</strain>
    </source>
</reference>